<dbReference type="Gene3D" id="1.10.287.1080">
    <property type="entry name" value="MazG-like"/>
    <property type="match status" value="2"/>
</dbReference>
<comment type="caution">
    <text evidence="6">The sequence shown here is derived from an EMBL/GenBank/DDBJ whole genome shotgun (WGS) entry which is preliminary data.</text>
</comment>
<dbReference type="GO" id="GO:0046081">
    <property type="term" value="P:dUTP catabolic process"/>
    <property type="evidence" value="ECO:0007669"/>
    <property type="project" value="TreeGrafter"/>
</dbReference>
<organism evidence="6 7">
    <name type="scientific">Falsiroseomonas algicola</name>
    <dbReference type="NCBI Taxonomy" id="2716930"/>
    <lineage>
        <taxon>Bacteria</taxon>
        <taxon>Pseudomonadati</taxon>
        <taxon>Pseudomonadota</taxon>
        <taxon>Alphaproteobacteria</taxon>
        <taxon>Acetobacterales</taxon>
        <taxon>Roseomonadaceae</taxon>
        <taxon>Falsiroseomonas</taxon>
    </lineage>
</organism>
<dbReference type="CDD" id="cd11528">
    <property type="entry name" value="NTP-PPase_MazG_Nterm"/>
    <property type="match status" value="1"/>
</dbReference>
<dbReference type="FunFam" id="1.10.287.1080:FF:000001">
    <property type="entry name" value="Nucleoside triphosphate pyrophosphohydrolase"/>
    <property type="match status" value="1"/>
</dbReference>
<dbReference type="SUPFAM" id="SSF101386">
    <property type="entry name" value="all-alpha NTP pyrophosphatases"/>
    <property type="match status" value="2"/>
</dbReference>
<dbReference type="NCBIfam" id="TIGR00444">
    <property type="entry name" value="mazG"/>
    <property type="match status" value="1"/>
</dbReference>
<dbReference type="GO" id="GO:0046047">
    <property type="term" value="P:TTP catabolic process"/>
    <property type="evidence" value="ECO:0007669"/>
    <property type="project" value="TreeGrafter"/>
</dbReference>
<dbReference type="InterPro" id="IPR048011">
    <property type="entry name" value="NTP-PPase_MazG-like_C"/>
</dbReference>
<reference evidence="6 7" key="1">
    <citation type="submission" date="2020-02" db="EMBL/GenBank/DDBJ databases">
        <authorList>
            <person name="Kim H.M."/>
            <person name="Jeon C.O."/>
        </authorList>
    </citation>
    <scope>NUCLEOTIDE SEQUENCE [LARGE SCALE GENOMIC DNA]</scope>
    <source>
        <strain evidence="6 7">PeD5</strain>
    </source>
</reference>
<feature type="domain" description="NTP pyrophosphohydrolase MazG-like" evidence="5">
    <location>
        <begin position="34"/>
        <end position="108"/>
    </location>
</feature>
<evidence type="ECO:0000256" key="3">
    <source>
        <dbReference type="ARBA" id="ARBA00066372"/>
    </source>
</evidence>
<dbReference type="GO" id="GO:0046076">
    <property type="term" value="P:dTTP catabolic process"/>
    <property type="evidence" value="ECO:0007669"/>
    <property type="project" value="TreeGrafter"/>
</dbReference>
<dbReference type="GO" id="GO:0047693">
    <property type="term" value="F:ATP diphosphatase activity"/>
    <property type="evidence" value="ECO:0007669"/>
    <property type="project" value="UniProtKB-EC"/>
</dbReference>
<name>A0A6M1LEE6_9PROT</name>
<keyword evidence="7" id="KW-1185">Reference proteome</keyword>
<dbReference type="FunFam" id="1.10.287.1080:FF:000003">
    <property type="entry name" value="Nucleoside triphosphate pyrophosphohydrolase"/>
    <property type="match status" value="1"/>
</dbReference>
<dbReference type="AlphaFoldDB" id="A0A6M1LEE6"/>
<dbReference type="NCBIfam" id="NF007113">
    <property type="entry name" value="PRK09562.1"/>
    <property type="match status" value="1"/>
</dbReference>
<dbReference type="GO" id="GO:0006950">
    <property type="term" value="P:response to stress"/>
    <property type="evidence" value="ECO:0007669"/>
    <property type="project" value="UniProtKB-ARBA"/>
</dbReference>
<dbReference type="Proteomes" id="UP000475385">
    <property type="component" value="Unassembled WGS sequence"/>
</dbReference>
<evidence type="ECO:0000256" key="4">
    <source>
        <dbReference type="ARBA" id="ARBA00074799"/>
    </source>
</evidence>
<dbReference type="InterPro" id="IPR011551">
    <property type="entry name" value="NTP_PyrPHydrolase_MazG"/>
</dbReference>
<accession>A0A6M1LEE6</accession>
<dbReference type="RefSeq" id="WP_164692422.1">
    <property type="nucleotide sequence ID" value="NZ_JAAIKB010000001.1"/>
</dbReference>
<dbReference type="GO" id="GO:0046061">
    <property type="term" value="P:dATP catabolic process"/>
    <property type="evidence" value="ECO:0007669"/>
    <property type="project" value="TreeGrafter"/>
</dbReference>
<evidence type="ECO:0000256" key="2">
    <source>
        <dbReference type="ARBA" id="ARBA00061115"/>
    </source>
</evidence>
<keyword evidence="6" id="KW-0378">Hydrolase</keyword>
<dbReference type="PANTHER" id="PTHR30522">
    <property type="entry name" value="NUCLEOSIDE TRIPHOSPHATE PYROPHOSPHOHYDROLASE"/>
    <property type="match status" value="1"/>
</dbReference>
<proteinExistence type="inferred from homology"/>
<dbReference type="CDD" id="cd11529">
    <property type="entry name" value="NTP-PPase_MazG_Cterm"/>
    <property type="match status" value="1"/>
</dbReference>
<dbReference type="Pfam" id="PF03819">
    <property type="entry name" value="MazG"/>
    <property type="match status" value="1"/>
</dbReference>
<dbReference type="InterPro" id="IPR048015">
    <property type="entry name" value="NTP-PPase_MazG-like_N"/>
</dbReference>
<dbReference type="InterPro" id="IPR021130">
    <property type="entry name" value="PRib-ATP_PPHydrolase-like"/>
</dbReference>
<evidence type="ECO:0000259" key="5">
    <source>
        <dbReference type="Pfam" id="PF03819"/>
    </source>
</evidence>
<protein>
    <recommendedName>
        <fullName evidence="4">Nucleoside triphosphate pyrophosphohydrolase</fullName>
        <ecNumber evidence="3">3.6.1.8</ecNumber>
    </recommendedName>
</protein>
<reference evidence="6 7" key="2">
    <citation type="submission" date="2020-03" db="EMBL/GenBank/DDBJ databases">
        <title>Roseomonas stagni sp. nov., isolated from pond water in Japan.</title>
        <authorList>
            <person name="Furuhata K."/>
            <person name="Miyamoto H."/>
            <person name="Goto K."/>
        </authorList>
    </citation>
    <scope>NUCLEOTIDE SEQUENCE [LARGE SCALE GENOMIC DNA]</scope>
    <source>
        <strain evidence="6 7">PeD5</strain>
    </source>
</reference>
<evidence type="ECO:0000256" key="1">
    <source>
        <dbReference type="ARBA" id="ARBA00052141"/>
    </source>
</evidence>
<comment type="similarity">
    <text evidence="2">Belongs to the nucleoside triphosphate pyrophosphohydrolase family.</text>
</comment>
<gene>
    <name evidence="6" type="primary">mazG</name>
    <name evidence="6" type="ORF">G3576_00805</name>
</gene>
<sequence>MSDTPKDAGAELARLLSIMARLRAPDGCPWDREQDFATIAPYTIEEAYEVADAIARGPDFPQLMDELGDLLFQVVYHAQMASEAGQFGFPEVARAIADKMIRRHPHVFGEAAARDVAAQNSAWEVQKAAERAARAETGTLAGVPTTLPALTRGLKLARRAARVGFDWPDPGAVLDKLEEEAAELRAELPAMDRARQADEVGDLFFVLVNLARKLDLDPETCLRDANAKFERRFNAVEKVLASEGKAPADAGLEAMEAAWQRVKAQERGQA</sequence>
<dbReference type="InterPro" id="IPR004518">
    <property type="entry name" value="MazG-like_dom"/>
</dbReference>
<dbReference type="PANTHER" id="PTHR30522:SF0">
    <property type="entry name" value="NUCLEOSIDE TRIPHOSPHATE PYROPHOSPHOHYDROLASE"/>
    <property type="match status" value="1"/>
</dbReference>
<dbReference type="EC" id="3.6.1.8" evidence="3"/>
<comment type="catalytic activity">
    <reaction evidence="1">
        <text>ATP + H2O = AMP + diphosphate + H(+)</text>
        <dbReference type="Rhea" id="RHEA:14245"/>
        <dbReference type="ChEBI" id="CHEBI:15377"/>
        <dbReference type="ChEBI" id="CHEBI:15378"/>
        <dbReference type="ChEBI" id="CHEBI:30616"/>
        <dbReference type="ChEBI" id="CHEBI:33019"/>
        <dbReference type="ChEBI" id="CHEBI:456215"/>
        <dbReference type="EC" id="3.6.1.8"/>
    </reaction>
</comment>
<dbReference type="Pfam" id="PF01503">
    <property type="entry name" value="PRA-PH"/>
    <property type="match status" value="1"/>
</dbReference>
<dbReference type="GO" id="GO:0006203">
    <property type="term" value="P:dGTP catabolic process"/>
    <property type="evidence" value="ECO:0007669"/>
    <property type="project" value="TreeGrafter"/>
</dbReference>
<evidence type="ECO:0000313" key="6">
    <source>
        <dbReference type="EMBL" id="NGM18532.1"/>
    </source>
</evidence>
<evidence type="ECO:0000313" key="7">
    <source>
        <dbReference type="Proteomes" id="UP000475385"/>
    </source>
</evidence>
<dbReference type="EMBL" id="JAAIKB010000001">
    <property type="protein sequence ID" value="NGM18532.1"/>
    <property type="molecule type" value="Genomic_DNA"/>
</dbReference>
<dbReference type="GO" id="GO:0046052">
    <property type="term" value="P:UTP catabolic process"/>
    <property type="evidence" value="ECO:0007669"/>
    <property type="project" value="TreeGrafter"/>
</dbReference>